<evidence type="ECO:0000256" key="8">
    <source>
        <dbReference type="PIRSR" id="PIRSR602401-1"/>
    </source>
</evidence>
<keyword evidence="6 8" id="KW-0408">Iron</keyword>
<evidence type="ECO:0000313" key="12">
    <source>
        <dbReference type="Proteomes" id="UP000053257"/>
    </source>
</evidence>
<evidence type="ECO:0000256" key="3">
    <source>
        <dbReference type="ARBA" id="ARBA00022617"/>
    </source>
</evidence>
<sequence length="569" mass="65230">MNATHRTPPALRFLLPIVLKLSLPPILVYTICRRWLDPMWTPTALLLFACVLSIPATVIIYVEYFELKREGEARKHGATLPKGIEPWGLALLKKIHHDVDVSTNYTSKVDWLGEYGPISSWRICFVDTVIVTEPEYLKRILVTETKSFDKGLDLISPLSQILGSGIFTSDGALWRFHRKMARPFFNRERISEFPLFEQRANTVIALITSQSLRDAPVDWQELMYRFTLDCATAFLFGHDSRSLFEDDTDLTSSMQRDHGKLESFSHSLQKGLILTGKRVRYGRAWPLLELREDKLRKYNAVIDAFLEPIINEHLRRKAESAGSNTECIDNEIFLEYLTRCTDDVKLIKDEAMTMLLGARDTIASTLTSAVFNLTKYPNICQKLHQEVVDVIGDRQPSYDDIRQMRYLRAFINEVLRLFPPVPMNVRSSRTGVVWPSTVPGEKPIYIPPNTRIVMPYFVTHRRDDLWGPDAAQFDPDRFLDARLNKYLTPNPMIFIPFNAGPRICLGQQFAYNATSFMIVRLLQHFTDFKLVNTEGGPLGPGSVKFRSHITLYASDGLWVKMSKEQQATS</sequence>
<evidence type="ECO:0000256" key="10">
    <source>
        <dbReference type="SAM" id="Phobius"/>
    </source>
</evidence>
<dbReference type="SUPFAM" id="SSF48264">
    <property type="entry name" value="Cytochrome P450"/>
    <property type="match status" value="1"/>
</dbReference>
<dbReference type="GO" id="GO:0005506">
    <property type="term" value="F:iron ion binding"/>
    <property type="evidence" value="ECO:0007669"/>
    <property type="project" value="InterPro"/>
</dbReference>
<evidence type="ECO:0000256" key="4">
    <source>
        <dbReference type="ARBA" id="ARBA00022723"/>
    </source>
</evidence>
<dbReference type="InterPro" id="IPR017972">
    <property type="entry name" value="Cyt_P450_CS"/>
</dbReference>
<dbReference type="PANTHER" id="PTHR24287">
    <property type="entry name" value="P450, PUTATIVE (EUROFUNG)-RELATED"/>
    <property type="match status" value="1"/>
</dbReference>
<protein>
    <recommendedName>
        <fullName evidence="13">Cytochrome P450</fullName>
    </recommendedName>
</protein>
<dbReference type="InterPro" id="IPR001128">
    <property type="entry name" value="Cyt_P450"/>
</dbReference>
<dbReference type="GO" id="GO:0004497">
    <property type="term" value="F:monooxygenase activity"/>
    <property type="evidence" value="ECO:0007669"/>
    <property type="project" value="UniProtKB-KW"/>
</dbReference>
<dbReference type="PRINTS" id="PR00385">
    <property type="entry name" value="P450"/>
</dbReference>
<keyword evidence="4 8" id="KW-0479">Metal-binding</keyword>
<organism evidence="11 12">
    <name type="scientific">Phlebiopsis gigantea (strain 11061_1 CR5-6)</name>
    <name type="common">White-rot fungus</name>
    <name type="synonym">Peniophora gigantea</name>
    <dbReference type="NCBI Taxonomy" id="745531"/>
    <lineage>
        <taxon>Eukaryota</taxon>
        <taxon>Fungi</taxon>
        <taxon>Dikarya</taxon>
        <taxon>Basidiomycota</taxon>
        <taxon>Agaricomycotina</taxon>
        <taxon>Agaricomycetes</taxon>
        <taxon>Polyporales</taxon>
        <taxon>Phanerochaetaceae</taxon>
        <taxon>Phlebiopsis</taxon>
    </lineage>
</organism>
<evidence type="ECO:0000256" key="2">
    <source>
        <dbReference type="ARBA" id="ARBA00010617"/>
    </source>
</evidence>
<dbReference type="HOGENOM" id="CLU_001570_27_0_1"/>
<gene>
    <name evidence="11" type="ORF">PHLGIDRAFT_129485</name>
</gene>
<dbReference type="STRING" id="745531.A0A0C3S731"/>
<dbReference type="Gene3D" id="1.10.630.10">
    <property type="entry name" value="Cytochrome P450"/>
    <property type="match status" value="1"/>
</dbReference>
<comment type="similarity">
    <text evidence="2 9">Belongs to the cytochrome P450 family.</text>
</comment>
<keyword evidence="7 9" id="KW-0503">Monooxygenase</keyword>
<evidence type="ECO:0000256" key="9">
    <source>
        <dbReference type="RuleBase" id="RU000461"/>
    </source>
</evidence>
<keyword evidence="3 8" id="KW-0349">Heme</keyword>
<evidence type="ECO:0000256" key="7">
    <source>
        <dbReference type="ARBA" id="ARBA00023033"/>
    </source>
</evidence>
<feature type="transmembrane region" description="Helical" evidence="10">
    <location>
        <begin position="13"/>
        <end position="32"/>
    </location>
</feature>
<dbReference type="InterPro" id="IPR002401">
    <property type="entry name" value="Cyt_P450_E_grp-I"/>
</dbReference>
<feature type="binding site" description="axial binding residue" evidence="8">
    <location>
        <position position="504"/>
    </location>
    <ligand>
        <name>heme</name>
        <dbReference type="ChEBI" id="CHEBI:30413"/>
    </ligand>
    <ligandPart>
        <name>Fe</name>
        <dbReference type="ChEBI" id="CHEBI:18248"/>
    </ligandPart>
</feature>
<feature type="transmembrane region" description="Helical" evidence="10">
    <location>
        <begin position="44"/>
        <end position="62"/>
    </location>
</feature>
<keyword evidence="10" id="KW-0472">Membrane</keyword>
<dbReference type="Proteomes" id="UP000053257">
    <property type="component" value="Unassembled WGS sequence"/>
</dbReference>
<keyword evidence="5 9" id="KW-0560">Oxidoreductase</keyword>
<evidence type="ECO:0000256" key="6">
    <source>
        <dbReference type="ARBA" id="ARBA00023004"/>
    </source>
</evidence>
<evidence type="ECO:0000313" key="11">
    <source>
        <dbReference type="EMBL" id="KIP04460.1"/>
    </source>
</evidence>
<accession>A0A0C3S731</accession>
<keyword evidence="12" id="KW-1185">Reference proteome</keyword>
<name>A0A0C3S731_PHLG1</name>
<dbReference type="GO" id="GO:0020037">
    <property type="term" value="F:heme binding"/>
    <property type="evidence" value="ECO:0007669"/>
    <property type="project" value="InterPro"/>
</dbReference>
<dbReference type="InterPro" id="IPR047146">
    <property type="entry name" value="Cyt_P450_E_CYP52_fungi"/>
</dbReference>
<dbReference type="PROSITE" id="PS00086">
    <property type="entry name" value="CYTOCHROME_P450"/>
    <property type="match status" value="1"/>
</dbReference>
<proteinExistence type="inferred from homology"/>
<keyword evidence="10" id="KW-1133">Transmembrane helix</keyword>
<keyword evidence="10" id="KW-0812">Transmembrane</keyword>
<dbReference type="GO" id="GO:0016705">
    <property type="term" value="F:oxidoreductase activity, acting on paired donors, with incorporation or reduction of molecular oxygen"/>
    <property type="evidence" value="ECO:0007669"/>
    <property type="project" value="InterPro"/>
</dbReference>
<evidence type="ECO:0000256" key="1">
    <source>
        <dbReference type="ARBA" id="ARBA00001971"/>
    </source>
</evidence>
<reference evidence="11 12" key="1">
    <citation type="journal article" date="2014" name="PLoS Genet.">
        <title>Analysis of the Phlebiopsis gigantea genome, transcriptome and secretome provides insight into its pioneer colonization strategies of wood.</title>
        <authorList>
            <person name="Hori C."/>
            <person name="Ishida T."/>
            <person name="Igarashi K."/>
            <person name="Samejima M."/>
            <person name="Suzuki H."/>
            <person name="Master E."/>
            <person name="Ferreira P."/>
            <person name="Ruiz-Duenas F.J."/>
            <person name="Held B."/>
            <person name="Canessa P."/>
            <person name="Larrondo L.F."/>
            <person name="Schmoll M."/>
            <person name="Druzhinina I.S."/>
            <person name="Kubicek C.P."/>
            <person name="Gaskell J.A."/>
            <person name="Kersten P."/>
            <person name="St John F."/>
            <person name="Glasner J."/>
            <person name="Sabat G."/>
            <person name="Splinter BonDurant S."/>
            <person name="Syed K."/>
            <person name="Yadav J."/>
            <person name="Mgbeahuruike A.C."/>
            <person name="Kovalchuk A."/>
            <person name="Asiegbu F.O."/>
            <person name="Lackner G."/>
            <person name="Hoffmeister D."/>
            <person name="Rencoret J."/>
            <person name="Gutierrez A."/>
            <person name="Sun H."/>
            <person name="Lindquist E."/>
            <person name="Barry K."/>
            <person name="Riley R."/>
            <person name="Grigoriev I.V."/>
            <person name="Henrissat B."/>
            <person name="Kues U."/>
            <person name="Berka R.M."/>
            <person name="Martinez A.T."/>
            <person name="Covert S.F."/>
            <person name="Blanchette R.A."/>
            <person name="Cullen D."/>
        </authorList>
    </citation>
    <scope>NUCLEOTIDE SEQUENCE [LARGE SCALE GENOMIC DNA]</scope>
    <source>
        <strain evidence="11 12">11061_1 CR5-6</strain>
    </source>
</reference>
<comment type="cofactor">
    <cofactor evidence="1 8">
        <name>heme</name>
        <dbReference type="ChEBI" id="CHEBI:30413"/>
    </cofactor>
</comment>
<dbReference type="PANTHER" id="PTHR24287:SF1">
    <property type="entry name" value="P450, PUTATIVE (EUROFUNG)-RELATED"/>
    <property type="match status" value="1"/>
</dbReference>
<evidence type="ECO:0008006" key="13">
    <source>
        <dbReference type="Google" id="ProtNLM"/>
    </source>
</evidence>
<dbReference type="OrthoDB" id="1470350at2759"/>
<dbReference type="EMBL" id="KN840573">
    <property type="protein sequence ID" value="KIP04460.1"/>
    <property type="molecule type" value="Genomic_DNA"/>
</dbReference>
<dbReference type="PRINTS" id="PR00463">
    <property type="entry name" value="EP450I"/>
</dbReference>
<dbReference type="Pfam" id="PF00067">
    <property type="entry name" value="p450"/>
    <property type="match status" value="1"/>
</dbReference>
<dbReference type="AlphaFoldDB" id="A0A0C3S731"/>
<dbReference type="InterPro" id="IPR036396">
    <property type="entry name" value="Cyt_P450_sf"/>
</dbReference>
<evidence type="ECO:0000256" key="5">
    <source>
        <dbReference type="ARBA" id="ARBA00023002"/>
    </source>
</evidence>